<keyword evidence="3" id="KW-0175">Coiled coil</keyword>
<comment type="caution">
    <text evidence="5">The sequence shown here is derived from an EMBL/GenBank/DDBJ whole genome shotgun (WGS) entry which is preliminary data.</text>
</comment>
<dbReference type="AlphaFoldDB" id="A0A9Q0MKN3"/>
<feature type="domain" description="RRM" evidence="4">
    <location>
        <begin position="1"/>
        <end position="45"/>
    </location>
</feature>
<dbReference type="InterPro" id="IPR000504">
    <property type="entry name" value="RRM_dom"/>
</dbReference>
<keyword evidence="6" id="KW-1185">Reference proteome</keyword>
<evidence type="ECO:0000259" key="4">
    <source>
        <dbReference type="PROSITE" id="PS50102"/>
    </source>
</evidence>
<evidence type="ECO:0000256" key="2">
    <source>
        <dbReference type="PROSITE-ProRule" id="PRU00176"/>
    </source>
</evidence>
<gene>
    <name evidence="5" type="primary">SXL_1</name>
    <name evidence="5" type="ORF">Bhyg_16740</name>
</gene>
<dbReference type="GO" id="GO:0003723">
    <property type="term" value="F:RNA binding"/>
    <property type="evidence" value="ECO:0007669"/>
    <property type="project" value="UniProtKB-UniRule"/>
</dbReference>
<feature type="coiled-coil region" evidence="3">
    <location>
        <begin position="89"/>
        <end position="137"/>
    </location>
</feature>
<dbReference type="PROSITE" id="PS50102">
    <property type="entry name" value="RRM"/>
    <property type="match status" value="1"/>
</dbReference>
<dbReference type="SUPFAM" id="SSF54928">
    <property type="entry name" value="RNA-binding domain, RBD"/>
    <property type="match status" value="1"/>
</dbReference>
<evidence type="ECO:0000256" key="1">
    <source>
        <dbReference type="ARBA" id="ARBA00022884"/>
    </source>
</evidence>
<keyword evidence="1 2" id="KW-0694">RNA-binding</keyword>
<dbReference type="InterPro" id="IPR035979">
    <property type="entry name" value="RBD_domain_sf"/>
</dbReference>
<feature type="non-terminal residue" evidence="5">
    <location>
        <position position="183"/>
    </location>
</feature>
<evidence type="ECO:0000256" key="3">
    <source>
        <dbReference type="SAM" id="Coils"/>
    </source>
</evidence>
<dbReference type="OrthoDB" id="266020at2759"/>
<protein>
    <submittedName>
        <fullName evidence="5">Sex-lethal like</fullName>
    </submittedName>
</protein>
<dbReference type="InterPro" id="IPR012677">
    <property type="entry name" value="Nucleotide-bd_a/b_plait_sf"/>
</dbReference>
<evidence type="ECO:0000313" key="5">
    <source>
        <dbReference type="EMBL" id="KAJ6633304.1"/>
    </source>
</evidence>
<organism evidence="5 6">
    <name type="scientific">Pseudolycoriella hygida</name>
    <dbReference type="NCBI Taxonomy" id="35572"/>
    <lineage>
        <taxon>Eukaryota</taxon>
        <taxon>Metazoa</taxon>
        <taxon>Ecdysozoa</taxon>
        <taxon>Arthropoda</taxon>
        <taxon>Hexapoda</taxon>
        <taxon>Insecta</taxon>
        <taxon>Pterygota</taxon>
        <taxon>Neoptera</taxon>
        <taxon>Endopterygota</taxon>
        <taxon>Diptera</taxon>
        <taxon>Nematocera</taxon>
        <taxon>Sciaroidea</taxon>
        <taxon>Sciaridae</taxon>
        <taxon>Pseudolycoriella</taxon>
    </lineage>
</organism>
<dbReference type="EMBL" id="WJQU01002117">
    <property type="protein sequence ID" value="KAJ6633304.1"/>
    <property type="molecule type" value="Genomic_DNA"/>
</dbReference>
<dbReference type="Gene3D" id="3.30.70.330">
    <property type="match status" value="1"/>
</dbReference>
<name>A0A9Q0MKN3_9DIPT</name>
<sequence length="183" mass="20880">MTGKPRGVAFIRYNKREEAQEAISALNNVIPEGSNQPLTVRVAEEHGKQKATLIYNSAMNMNMNMMNSMHYPPPANNTNPCSAQHQHQVNCCKGDMEELKSQLDTEKQKRNNIQSEYAELKQKLDEFSMNVEENKKNPISKYDAAITKQSYFNDTLAKQVCESKEKLKNLSQSLKHIEIAIFI</sequence>
<accession>A0A9Q0MKN3</accession>
<evidence type="ECO:0000313" key="6">
    <source>
        <dbReference type="Proteomes" id="UP001151699"/>
    </source>
</evidence>
<proteinExistence type="predicted"/>
<reference evidence="5" key="1">
    <citation type="submission" date="2022-07" db="EMBL/GenBank/DDBJ databases">
        <authorList>
            <person name="Trinca V."/>
            <person name="Uliana J.V.C."/>
            <person name="Torres T.T."/>
            <person name="Ward R.J."/>
            <person name="Monesi N."/>
        </authorList>
    </citation>
    <scope>NUCLEOTIDE SEQUENCE</scope>
    <source>
        <strain evidence="5">HSMRA1968</strain>
        <tissue evidence="5">Whole embryos</tissue>
    </source>
</reference>
<dbReference type="Proteomes" id="UP001151699">
    <property type="component" value="Unassembled WGS sequence"/>
</dbReference>
<dbReference type="Pfam" id="PF00076">
    <property type="entry name" value="RRM_1"/>
    <property type="match status" value="1"/>
</dbReference>